<accession>A0A377UZ70</accession>
<dbReference type="Proteomes" id="UP000255518">
    <property type="component" value="Unassembled WGS sequence"/>
</dbReference>
<proteinExistence type="predicted"/>
<gene>
    <name evidence="1" type="ORF">NCTC13443_02483</name>
</gene>
<organism evidence="1 2">
    <name type="scientific">Klebsiella pneumoniae</name>
    <dbReference type="NCBI Taxonomy" id="573"/>
    <lineage>
        <taxon>Bacteria</taxon>
        <taxon>Pseudomonadati</taxon>
        <taxon>Pseudomonadota</taxon>
        <taxon>Gammaproteobacteria</taxon>
        <taxon>Enterobacterales</taxon>
        <taxon>Enterobacteriaceae</taxon>
        <taxon>Klebsiella/Raoultella group</taxon>
        <taxon>Klebsiella</taxon>
        <taxon>Klebsiella pneumoniae complex</taxon>
    </lineage>
</organism>
<dbReference type="AlphaFoldDB" id="A0A377UZ70"/>
<evidence type="ECO:0000313" key="2">
    <source>
        <dbReference type="Proteomes" id="UP000255518"/>
    </source>
</evidence>
<name>A0A377UZ70_KLEPN</name>
<dbReference type="EMBL" id="UGKT01000001">
    <property type="protein sequence ID" value="STT02148.1"/>
    <property type="molecule type" value="Genomic_DNA"/>
</dbReference>
<reference evidence="1 2" key="1">
    <citation type="submission" date="2018-06" db="EMBL/GenBank/DDBJ databases">
        <authorList>
            <consortium name="Pathogen Informatics"/>
            <person name="Doyle S."/>
        </authorList>
    </citation>
    <scope>NUCLEOTIDE SEQUENCE [LARGE SCALE GENOMIC DNA]</scope>
    <source>
        <strain evidence="1 2">NCTC13443</strain>
    </source>
</reference>
<evidence type="ECO:0000313" key="1">
    <source>
        <dbReference type="EMBL" id="STT02148.1"/>
    </source>
</evidence>
<protein>
    <submittedName>
        <fullName evidence="1">Uncharacterized protein</fullName>
    </submittedName>
</protein>
<sequence>MPSHQRNTLPVPPPIKNGAKKLKHGRFLLFDVRECQV</sequence>